<dbReference type="GeneID" id="4560869"/>
<reference evidence="4" key="1">
    <citation type="journal article" date="2009" name="Genome Res.">
        <title>Comparative genomic analyses of the human fungal pathogens Coccidioides and their relatives.</title>
        <authorList>
            <person name="Sharpton T.J."/>
            <person name="Stajich J.E."/>
            <person name="Rounsley S.D."/>
            <person name="Gardner M.J."/>
            <person name="Wortman J.R."/>
            <person name="Jordar V.S."/>
            <person name="Maiti R."/>
            <person name="Kodira C.D."/>
            <person name="Neafsey D.E."/>
            <person name="Zeng Q."/>
            <person name="Hung C.-Y."/>
            <person name="McMahan C."/>
            <person name="Muszewska A."/>
            <person name="Grynberg M."/>
            <person name="Mandel M.A."/>
            <person name="Kellner E.M."/>
            <person name="Barker B.M."/>
            <person name="Galgiani J.N."/>
            <person name="Orbach M.J."/>
            <person name="Kirkland T.N."/>
            <person name="Cole G.T."/>
            <person name="Henn M.R."/>
            <person name="Birren B.W."/>
            <person name="Taylor J.W."/>
        </authorList>
    </citation>
    <scope>NUCLEOTIDE SEQUENCE [LARGE SCALE GENOMIC DNA]</scope>
    <source>
        <strain evidence="4">RS</strain>
    </source>
</reference>
<dbReference type="STRING" id="246410.A0A0E1RVY5"/>
<dbReference type="FunFam" id="3.20.20.100:FF:000045">
    <property type="entry name" value="Aldo-keto reductase (AKR), putative"/>
    <property type="match status" value="1"/>
</dbReference>
<dbReference type="OrthoDB" id="5357513at2759"/>
<organism evidence="3 4">
    <name type="scientific">Coccidioides immitis (strain RS)</name>
    <name type="common">Valley fever fungus</name>
    <dbReference type="NCBI Taxonomy" id="246410"/>
    <lineage>
        <taxon>Eukaryota</taxon>
        <taxon>Fungi</taxon>
        <taxon>Dikarya</taxon>
        <taxon>Ascomycota</taxon>
        <taxon>Pezizomycotina</taxon>
        <taxon>Eurotiomycetes</taxon>
        <taxon>Eurotiomycetidae</taxon>
        <taxon>Onygenales</taxon>
        <taxon>Onygenaceae</taxon>
        <taxon>Coccidioides</taxon>
    </lineage>
</organism>
<dbReference type="OMA" id="FQSFWTL"/>
<keyword evidence="4" id="KW-1185">Reference proteome</keyword>
<dbReference type="AlphaFoldDB" id="A0A0E1RVY5"/>
<dbReference type="Gene3D" id="3.20.20.100">
    <property type="entry name" value="NADP-dependent oxidoreductase domain"/>
    <property type="match status" value="1"/>
</dbReference>
<dbReference type="PANTHER" id="PTHR43827">
    <property type="entry name" value="2,5-DIKETO-D-GLUCONIC ACID REDUCTASE"/>
    <property type="match status" value="1"/>
</dbReference>
<evidence type="ECO:0000313" key="3">
    <source>
        <dbReference type="EMBL" id="EAS30919.1"/>
    </source>
</evidence>
<protein>
    <submittedName>
        <fullName evidence="3">Aldo-keto reductase</fullName>
    </submittedName>
</protein>
<dbReference type="VEuPathDB" id="FungiDB:CIMG_06398"/>
<dbReference type="RefSeq" id="XP_001242502.1">
    <property type="nucleotide sequence ID" value="XM_001242501.2"/>
</dbReference>
<proteinExistence type="predicted"/>
<sequence>MAASRWDRLALRVAGTEAASIPVFLYGTAWKKDRTADLVYQALCNGFTAIDTAGQPKHYREDLVGEGIRRAISERKVKRENIFIQTKYTSVGGQDPDNMPYNPASSITEQVHASIKSSLRNLRPLDDPSSKDKTYLDALVLHSPLPTMEQTLEAWAACEEYVPDKIRHLGISNCTLPVLSALHRTARVKPAVVQNRFYRDTHFDGPVRQYCRENSIIYQSFWTLTANPDLVYSEPVGVLAQQVGISPQAALYCFVLGLGNTVILNGTKNEGRMVADLQAPKKVERFSTEQPEVWEKLQKGFGALIGESGG</sequence>
<name>A0A0E1RVY5_COCIM</name>
<dbReference type="InterPro" id="IPR020471">
    <property type="entry name" value="AKR"/>
</dbReference>
<keyword evidence="1" id="KW-0560">Oxidoreductase</keyword>
<reference evidence="4" key="2">
    <citation type="journal article" date="2010" name="Genome Res.">
        <title>Population genomic sequencing of Coccidioides fungi reveals recent hybridization and transposon control.</title>
        <authorList>
            <person name="Neafsey D.E."/>
            <person name="Barker B.M."/>
            <person name="Sharpton T.J."/>
            <person name="Stajich J.E."/>
            <person name="Park D.J."/>
            <person name="Whiston E."/>
            <person name="Hung C.-Y."/>
            <person name="McMahan C."/>
            <person name="White J."/>
            <person name="Sykes S."/>
            <person name="Heiman D."/>
            <person name="Young S."/>
            <person name="Zeng Q."/>
            <person name="Abouelleil A."/>
            <person name="Aftuck L."/>
            <person name="Bessette D."/>
            <person name="Brown A."/>
            <person name="FitzGerald M."/>
            <person name="Lui A."/>
            <person name="Macdonald J.P."/>
            <person name="Priest M."/>
            <person name="Orbach M.J."/>
            <person name="Galgiani J.N."/>
            <person name="Kirkland T.N."/>
            <person name="Cole G.T."/>
            <person name="Birren B.W."/>
            <person name="Henn M.R."/>
            <person name="Taylor J.W."/>
            <person name="Rounsley S.D."/>
        </authorList>
    </citation>
    <scope>GENOME REANNOTATION</scope>
    <source>
        <strain evidence="4">RS</strain>
    </source>
</reference>
<dbReference type="GO" id="GO:0016491">
    <property type="term" value="F:oxidoreductase activity"/>
    <property type="evidence" value="ECO:0007669"/>
    <property type="project" value="UniProtKB-KW"/>
</dbReference>
<evidence type="ECO:0000259" key="2">
    <source>
        <dbReference type="Pfam" id="PF00248"/>
    </source>
</evidence>
<dbReference type="Proteomes" id="UP000001261">
    <property type="component" value="Unassembled WGS sequence"/>
</dbReference>
<dbReference type="InterPro" id="IPR036812">
    <property type="entry name" value="NAD(P)_OxRdtase_dom_sf"/>
</dbReference>
<dbReference type="InterPro" id="IPR023210">
    <property type="entry name" value="NADP_OxRdtase_dom"/>
</dbReference>
<accession>A0A0E1RVY5</accession>
<dbReference type="CDD" id="cd19071">
    <property type="entry name" value="AKR_AKR1-5-like"/>
    <property type="match status" value="1"/>
</dbReference>
<dbReference type="InParanoid" id="A0A0E1RVY5"/>
<evidence type="ECO:0000313" key="4">
    <source>
        <dbReference type="Proteomes" id="UP000001261"/>
    </source>
</evidence>
<dbReference type="Pfam" id="PF00248">
    <property type="entry name" value="Aldo_ket_red"/>
    <property type="match status" value="1"/>
</dbReference>
<dbReference type="KEGG" id="cim:CIMG_06398"/>
<dbReference type="PANTHER" id="PTHR43827:SF8">
    <property type="entry name" value="ALDO_KETO REDUCTASE FAMILY PROTEIN"/>
    <property type="match status" value="1"/>
</dbReference>
<evidence type="ECO:0000256" key="1">
    <source>
        <dbReference type="ARBA" id="ARBA00023002"/>
    </source>
</evidence>
<feature type="domain" description="NADP-dependent oxidoreductase" evidence="2">
    <location>
        <begin position="30"/>
        <end position="216"/>
    </location>
</feature>
<gene>
    <name evidence="3" type="ORF">CIMG_06398</name>
</gene>
<dbReference type="EMBL" id="GG704912">
    <property type="protein sequence ID" value="EAS30919.1"/>
    <property type="molecule type" value="Genomic_DNA"/>
</dbReference>
<dbReference type="SUPFAM" id="SSF51430">
    <property type="entry name" value="NAD(P)-linked oxidoreductase"/>
    <property type="match status" value="1"/>
</dbReference>